<organism evidence="7 8">
    <name type="scientific">Prauserella alba</name>
    <dbReference type="NCBI Taxonomy" id="176898"/>
    <lineage>
        <taxon>Bacteria</taxon>
        <taxon>Bacillati</taxon>
        <taxon>Actinomycetota</taxon>
        <taxon>Actinomycetes</taxon>
        <taxon>Pseudonocardiales</taxon>
        <taxon>Pseudonocardiaceae</taxon>
        <taxon>Prauserella</taxon>
    </lineage>
</organism>
<sequence>MPPIDNDGHDDIPKTDTSKADELKTDDPKNMVNSVVRAGQLLDAFDGGKPVLGLTELCAATGLNKTTTHRLLSTLVRMGWLTRTPDGDYKVGMKLFSLGSVALADFSLRDEARPSLLSLAERFGDTAYLMIPGDGGAVVIDRYEGSSPLSVKHIGIGTVLPYHAAAGPMTMLAFVPELRERWLAEPLKAFTRHTVQDRAGLESQLDRIRDEGYTISDEDYLNGVGAVAAPVFDRTGKLEATVSLGGPAGDFRGSQLVSIISAVREAAATISARLGSPLDVAG</sequence>
<evidence type="ECO:0000256" key="2">
    <source>
        <dbReference type="ARBA" id="ARBA00023125"/>
    </source>
</evidence>
<evidence type="ECO:0000259" key="5">
    <source>
        <dbReference type="PROSITE" id="PS51077"/>
    </source>
</evidence>
<evidence type="ECO:0000313" key="8">
    <source>
        <dbReference type="Proteomes" id="UP001500467"/>
    </source>
</evidence>
<keyword evidence="3" id="KW-0804">Transcription</keyword>
<dbReference type="InterPro" id="IPR005471">
    <property type="entry name" value="Tscrpt_reg_IclR_N"/>
</dbReference>
<keyword evidence="2" id="KW-0238">DNA-binding</keyword>
<evidence type="ECO:0000313" key="7">
    <source>
        <dbReference type="EMBL" id="GAA1200195.1"/>
    </source>
</evidence>
<dbReference type="EMBL" id="BAAALM010000005">
    <property type="protein sequence ID" value="GAA1200195.1"/>
    <property type="molecule type" value="Genomic_DNA"/>
</dbReference>
<feature type="region of interest" description="Disordered" evidence="4">
    <location>
        <begin position="1"/>
        <end position="30"/>
    </location>
</feature>
<keyword evidence="8" id="KW-1185">Reference proteome</keyword>
<comment type="caution">
    <text evidence="7">The sequence shown here is derived from an EMBL/GenBank/DDBJ whole genome shotgun (WGS) entry which is preliminary data.</text>
</comment>
<dbReference type="SUPFAM" id="SSF46785">
    <property type="entry name" value="Winged helix' DNA-binding domain"/>
    <property type="match status" value="1"/>
</dbReference>
<dbReference type="Pfam" id="PF01614">
    <property type="entry name" value="IclR_C"/>
    <property type="match status" value="1"/>
</dbReference>
<dbReference type="InterPro" id="IPR014757">
    <property type="entry name" value="Tscrpt_reg_IclR_C"/>
</dbReference>
<gene>
    <name evidence="7" type="ORF">GCM10009675_15330</name>
</gene>
<dbReference type="Pfam" id="PF09339">
    <property type="entry name" value="HTH_IclR"/>
    <property type="match status" value="1"/>
</dbReference>
<dbReference type="SMART" id="SM00346">
    <property type="entry name" value="HTH_ICLR"/>
    <property type="match status" value="1"/>
</dbReference>
<dbReference type="InterPro" id="IPR029016">
    <property type="entry name" value="GAF-like_dom_sf"/>
</dbReference>
<dbReference type="PROSITE" id="PS51077">
    <property type="entry name" value="HTH_ICLR"/>
    <property type="match status" value="1"/>
</dbReference>
<name>A0ABN1V8Q5_9PSEU</name>
<evidence type="ECO:0000256" key="1">
    <source>
        <dbReference type="ARBA" id="ARBA00023015"/>
    </source>
</evidence>
<feature type="domain" description="IclR-ED" evidence="6">
    <location>
        <begin position="94"/>
        <end position="276"/>
    </location>
</feature>
<accession>A0ABN1V8Q5</accession>
<feature type="domain" description="HTH iclR-type" evidence="5">
    <location>
        <begin position="32"/>
        <end position="93"/>
    </location>
</feature>
<keyword evidence="1" id="KW-0805">Transcription regulation</keyword>
<dbReference type="PANTHER" id="PTHR30136">
    <property type="entry name" value="HELIX-TURN-HELIX TRANSCRIPTIONAL REGULATOR, ICLR FAMILY"/>
    <property type="match status" value="1"/>
</dbReference>
<dbReference type="InterPro" id="IPR050707">
    <property type="entry name" value="HTH_MetabolicPath_Reg"/>
</dbReference>
<evidence type="ECO:0000256" key="3">
    <source>
        <dbReference type="ARBA" id="ARBA00023163"/>
    </source>
</evidence>
<dbReference type="PROSITE" id="PS51078">
    <property type="entry name" value="ICLR_ED"/>
    <property type="match status" value="1"/>
</dbReference>
<dbReference type="Gene3D" id="3.30.450.40">
    <property type="match status" value="1"/>
</dbReference>
<protein>
    <submittedName>
        <fullName evidence="7">IclR family transcriptional regulator</fullName>
    </submittedName>
</protein>
<reference evidence="7 8" key="1">
    <citation type="journal article" date="2019" name="Int. J. Syst. Evol. Microbiol.">
        <title>The Global Catalogue of Microorganisms (GCM) 10K type strain sequencing project: providing services to taxonomists for standard genome sequencing and annotation.</title>
        <authorList>
            <consortium name="The Broad Institute Genomics Platform"/>
            <consortium name="The Broad Institute Genome Sequencing Center for Infectious Disease"/>
            <person name="Wu L."/>
            <person name="Ma J."/>
        </authorList>
    </citation>
    <scope>NUCLEOTIDE SEQUENCE [LARGE SCALE GENOMIC DNA]</scope>
    <source>
        <strain evidence="7 8">JCM 13022</strain>
    </source>
</reference>
<dbReference type="InterPro" id="IPR036388">
    <property type="entry name" value="WH-like_DNA-bd_sf"/>
</dbReference>
<evidence type="ECO:0000256" key="4">
    <source>
        <dbReference type="SAM" id="MobiDB-lite"/>
    </source>
</evidence>
<feature type="compositionally biased region" description="Basic and acidic residues" evidence="4">
    <location>
        <begin position="1"/>
        <end position="29"/>
    </location>
</feature>
<dbReference type="Gene3D" id="1.10.10.10">
    <property type="entry name" value="Winged helix-like DNA-binding domain superfamily/Winged helix DNA-binding domain"/>
    <property type="match status" value="1"/>
</dbReference>
<dbReference type="SUPFAM" id="SSF55781">
    <property type="entry name" value="GAF domain-like"/>
    <property type="match status" value="1"/>
</dbReference>
<dbReference type="InterPro" id="IPR036390">
    <property type="entry name" value="WH_DNA-bd_sf"/>
</dbReference>
<dbReference type="RefSeq" id="WP_253856932.1">
    <property type="nucleotide sequence ID" value="NZ_BAAALM010000005.1"/>
</dbReference>
<dbReference type="PANTHER" id="PTHR30136:SF35">
    <property type="entry name" value="HTH-TYPE TRANSCRIPTIONAL REGULATOR RV1719"/>
    <property type="match status" value="1"/>
</dbReference>
<proteinExistence type="predicted"/>
<dbReference type="Proteomes" id="UP001500467">
    <property type="component" value="Unassembled WGS sequence"/>
</dbReference>
<evidence type="ECO:0000259" key="6">
    <source>
        <dbReference type="PROSITE" id="PS51078"/>
    </source>
</evidence>